<dbReference type="Pfam" id="PF24883">
    <property type="entry name" value="NPHP3_N"/>
    <property type="match status" value="1"/>
</dbReference>
<name>A0AAD8U6B9_GLOAC</name>
<dbReference type="RefSeq" id="XP_060358276.1">
    <property type="nucleotide sequence ID" value="XM_060511610.1"/>
</dbReference>
<dbReference type="SUPFAM" id="SSF52540">
    <property type="entry name" value="P-loop containing nucleoside triphosphate hydrolases"/>
    <property type="match status" value="1"/>
</dbReference>
<feature type="compositionally biased region" description="Basic and acidic residues" evidence="2">
    <location>
        <begin position="1104"/>
        <end position="1117"/>
    </location>
</feature>
<dbReference type="PANTHER" id="PTHR10039">
    <property type="entry name" value="AMELOGENIN"/>
    <property type="match status" value="1"/>
</dbReference>
<keyword evidence="1" id="KW-0677">Repeat</keyword>
<accession>A0AAD8U6B9</accession>
<dbReference type="AlphaFoldDB" id="A0AAD8U6B9"/>
<evidence type="ECO:0000256" key="2">
    <source>
        <dbReference type="SAM" id="MobiDB-lite"/>
    </source>
</evidence>
<dbReference type="GeneID" id="85395508"/>
<evidence type="ECO:0000259" key="3">
    <source>
        <dbReference type="Pfam" id="PF24883"/>
    </source>
</evidence>
<dbReference type="PANTHER" id="PTHR10039:SF5">
    <property type="entry name" value="NACHT DOMAIN-CONTAINING PROTEIN"/>
    <property type="match status" value="1"/>
</dbReference>
<gene>
    <name evidence="4" type="ORF">BDZ83DRAFT_712333</name>
</gene>
<proteinExistence type="predicted"/>
<dbReference type="EMBL" id="JAHMHS010000196">
    <property type="protein sequence ID" value="KAK1708398.1"/>
    <property type="molecule type" value="Genomic_DNA"/>
</dbReference>
<feature type="region of interest" description="Disordered" evidence="2">
    <location>
        <begin position="1104"/>
        <end position="1123"/>
    </location>
</feature>
<dbReference type="InterPro" id="IPR027417">
    <property type="entry name" value="P-loop_NTPase"/>
</dbReference>
<comment type="caution">
    <text evidence="4">The sequence shown here is derived from an EMBL/GenBank/DDBJ whole genome shotgun (WGS) entry which is preliminary data.</text>
</comment>
<dbReference type="InterPro" id="IPR056884">
    <property type="entry name" value="NPHP3-like_N"/>
</dbReference>
<evidence type="ECO:0000313" key="4">
    <source>
        <dbReference type="EMBL" id="KAK1708398.1"/>
    </source>
</evidence>
<evidence type="ECO:0000313" key="5">
    <source>
        <dbReference type="Proteomes" id="UP001244207"/>
    </source>
</evidence>
<sequence length="1123" mass="125546">MGKVSLRHPCPAWKGPREYALNVCSHVRAFQSLSGRARLLISHEHSGKCVFSPFSLDPAHAVVSKILLLTSFHHPSERECVLPHVASMDAIVALDTAGLILNATRCILAIISASQATGSRSHNNEKVDLGTVTRLKLALAESQMFSGSDSRPLSTSLSLQDVPTSRDTCIALLENLESIVRRSSESTIAETETRGSLWLQREDAYYEREIDRLNTTVTRQVTVLLNARLSRLSQSLKVLESQGRYARPEQKSQVDVMSSDLEDLKSQTHKQLTDPHASYSEADVKQLKVLLTRLTKSEDTLLADTIVSSLNYTSRPARLDSIPQAHQDTFQWALDSRLSDWFVSGSGTFWVSGKPGSGKSTFMKFIANHSRTRESLERWAGSSSSLAVASHCFWIAGTPIQKSWQGLLQSLLYDLLHEHPDVVSIASPHRWAAAKAGRWQTAAEPWSVFELAAALRSLSTADHVPLKICFFIDGLDEYDSNHAELCQVLLDMAKSPHIKMCLSSRRWPVFERSFGQDDQESLDIHELTKDDIRKFVYDQLRADPRWSLDTSENAFWEQAEVVDRIVAQADGVFLWAFFVTRSLREGLSNGERLEELAARFSRLPSDLDHLFQHMLDSVNPADHRVMAGILQGAIHALEPLHIDIYWQLERELEDVDSLSEEAKAPTPDQNVVLRREKSSHSINEKTKGLLKLVNNRVEFLHRTVKDFVSTKDIGEYLQGKLPAGYNGFISIAAAYLGFLRATRQDNSLVADIIRQGRGLNSGPFVAHLNQALLYASEALKQTEQPASSQGRQVEELLDEYEAAIVNMVRRGQLTIRGVKSSGYDPRVLFREELLRHDLAPYLEKKIQQSPDFFDVFDESPLYAALMPMSRSSGESAAPAMEVLDILLRRGEDPNSIPRELGIVSDLDAPSSWVAFSRSTMSVFNMLSGSCMFPAKRWNDSLKNATFSRLLSHGADPNKPLLDRPGARTVFSHFLDISLSKFLGEECFEDYSRTLDAFLRAGASLGVPELKRQDGSTVEAAFGNLARRHPEESILASFCNELKGLTARLAADPPRATFTMLVLEKLIQHCRSREGDLSELKSAILQGCPTYVSEPLAQMIASEMTRHPGRGSELERFPKRLRRS</sequence>
<feature type="domain" description="Nephrocystin 3-like N-terminal" evidence="3">
    <location>
        <begin position="329"/>
        <end position="505"/>
    </location>
</feature>
<evidence type="ECO:0000256" key="1">
    <source>
        <dbReference type="ARBA" id="ARBA00022737"/>
    </source>
</evidence>
<reference evidence="4" key="1">
    <citation type="submission" date="2021-12" db="EMBL/GenBank/DDBJ databases">
        <title>Comparative genomics, transcriptomics and evolutionary studies reveal genomic signatures of adaptation to plant cell wall in hemibiotrophic fungi.</title>
        <authorList>
            <consortium name="DOE Joint Genome Institute"/>
            <person name="Baroncelli R."/>
            <person name="Diaz J.F."/>
            <person name="Benocci T."/>
            <person name="Peng M."/>
            <person name="Battaglia E."/>
            <person name="Haridas S."/>
            <person name="Andreopoulos W."/>
            <person name="Labutti K."/>
            <person name="Pangilinan J."/>
            <person name="Floch G.L."/>
            <person name="Makela M.R."/>
            <person name="Henrissat B."/>
            <person name="Grigoriev I.V."/>
            <person name="Crouch J.A."/>
            <person name="De Vries R.P."/>
            <person name="Sukno S.A."/>
            <person name="Thon M.R."/>
        </authorList>
    </citation>
    <scope>NUCLEOTIDE SEQUENCE</scope>
    <source>
        <strain evidence="4">CBS 112980</strain>
    </source>
</reference>
<organism evidence="4 5">
    <name type="scientific">Glomerella acutata</name>
    <name type="common">Colletotrichum acutatum</name>
    <dbReference type="NCBI Taxonomy" id="27357"/>
    <lineage>
        <taxon>Eukaryota</taxon>
        <taxon>Fungi</taxon>
        <taxon>Dikarya</taxon>
        <taxon>Ascomycota</taxon>
        <taxon>Pezizomycotina</taxon>
        <taxon>Sordariomycetes</taxon>
        <taxon>Hypocreomycetidae</taxon>
        <taxon>Glomerellales</taxon>
        <taxon>Glomerellaceae</taxon>
        <taxon>Colletotrichum</taxon>
        <taxon>Colletotrichum acutatum species complex</taxon>
    </lineage>
</organism>
<dbReference type="Gene3D" id="3.40.50.300">
    <property type="entry name" value="P-loop containing nucleotide triphosphate hydrolases"/>
    <property type="match status" value="1"/>
</dbReference>
<protein>
    <recommendedName>
        <fullName evidence="3">Nephrocystin 3-like N-terminal domain-containing protein</fullName>
    </recommendedName>
</protein>
<keyword evidence="5" id="KW-1185">Reference proteome</keyword>
<dbReference type="Proteomes" id="UP001244207">
    <property type="component" value="Unassembled WGS sequence"/>
</dbReference>